<proteinExistence type="predicted"/>
<feature type="compositionally biased region" description="Low complexity" evidence="1">
    <location>
        <begin position="8"/>
        <end position="22"/>
    </location>
</feature>
<protein>
    <submittedName>
        <fullName evidence="2">Uncharacterized protein</fullName>
    </submittedName>
</protein>
<feature type="region of interest" description="Disordered" evidence="1">
    <location>
        <begin position="1"/>
        <end position="126"/>
    </location>
</feature>
<keyword evidence="3" id="KW-1185">Reference proteome</keyword>
<feature type="compositionally biased region" description="Polar residues" evidence="1">
    <location>
        <begin position="66"/>
        <end position="76"/>
    </location>
</feature>
<feature type="compositionally biased region" description="Gly residues" evidence="1">
    <location>
        <begin position="180"/>
        <end position="195"/>
    </location>
</feature>
<gene>
    <name evidence="2" type="ORF">TIFTF001_017674</name>
</gene>
<feature type="compositionally biased region" description="Gly residues" evidence="1">
    <location>
        <begin position="48"/>
        <end position="64"/>
    </location>
</feature>
<dbReference type="Proteomes" id="UP001187192">
    <property type="component" value="Unassembled WGS sequence"/>
</dbReference>
<feature type="compositionally biased region" description="Low complexity" evidence="1">
    <location>
        <begin position="163"/>
        <end position="179"/>
    </location>
</feature>
<evidence type="ECO:0000313" key="2">
    <source>
        <dbReference type="EMBL" id="GMN48496.1"/>
    </source>
</evidence>
<dbReference type="EMBL" id="BTGU01000028">
    <property type="protein sequence ID" value="GMN48496.1"/>
    <property type="molecule type" value="Genomic_DNA"/>
</dbReference>
<dbReference type="AlphaFoldDB" id="A0AA88AR32"/>
<reference evidence="2" key="1">
    <citation type="submission" date="2023-07" db="EMBL/GenBank/DDBJ databases">
        <title>draft genome sequence of fig (Ficus carica).</title>
        <authorList>
            <person name="Takahashi T."/>
            <person name="Nishimura K."/>
        </authorList>
    </citation>
    <scope>NUCLEOTIDE SEQUENCE</scope>
</reference>
<organism evidence="2 3">
    <name type="scientific">Ficus carica</name>
    <name type="common">Common fig</name>
    <dbReference type="NCBI Taxonomy" id="3494"/>
    <lineage>
        <taxon>Eukaryota</taxon>
        <taxon>Viridiplantae</taxon>
        <taxon>Streptophyta</taxon>
        <taxon>Embryophyta</taxon>
        <taxon>Tracheophyta</taxon>
        <taxon>Spermatophyta</taxon>
        <taxon>Magnoliopsida</taxon>
        <taxon>eudicotyledons</taxon>
        <taxon>Gunneridae</taxon>
        <taxon>Pentapetalae</taxon>
        <taxon>rosids</taxon>
        <taxon>fabids</taxon>
        <taxon>Rosales</taxon>
        <taxon>Moraceae</taxon>
        <taxon>Ficeae</taxon>
        <taxon>Ficus</taxon>
    </lineage>
</organism>
<evidence type="ECO:0000256" key="1">
    <source>
        <dbReference type="SAM" id="MobiDB-lite"/>
    </source>
</evidence>
<feature type="region of interest" description="Disordered" evidence="1">
    <location>
        <begin position="150"/>
        <end position="195"/>
    </location>
</feature>
<name>A0AA88AR32_FICCA</name>
<comment type="caution">
    <text evidence="2">The sequence shown here is derived from an EMBL/GenBank/DDBJ whole genome shotgun (WGS) entry which is preliminary data.</text>
</comment>
<accession>A0AA88AR32</accession>
<sequence length="195" mass="19833">MPPPSSLPPGAAAAASMSFSPPDHYFQQKKKKPPMPDLKTKITTVTSGWGGGCEPLRAGEGGRMSGSPSTASNTPTSRPPILHQQAIHPQIGQDGGGMSGSPSMGSSTSRHHPYPVPRDCRPHRDDGVLAATSSRRNRILRARRPFAQLVGGRLRGSRGGGSPSPAGLGRVVATGSSGSPSGGGGALGSWVTGGE</sequence>
<evidence type="ECO:0000313" key="3">
    <source>
        <dbReference type="Proteomes" id="UP001187192"/>
    </source>
</evidence>
<feature type="compositionally biased region" description="Gly residues" evidence="1">
    <location>
        <begin position="153"/>
        <end position="162"/>
    </location>
</feature>